<feature type="domain" description="HD" evidence="1">
    <location>
        <begin position="23"/>
        <end position="101"/>
    </location>
</feature>
<name>A0A511D8Q6_9PSEU</name>
<organism evidence="2 3">
    <name type="scientific">Pseudonocardia sulfidoxydans NBRC 16205</name>
    <dbReference type="NCBI Taxonomy" id="1223511"/>
    <lineage>
        <taxon>Bacteria</taxon>
        <taxon>Bacillati</taxon>
        <taxon>Actinomycetota</taxon>
        <taxon>Actinomycetes</taxon>
        <taxon>Pseudonocardiales</taxon>
        <taxon>Pseudonocardiaceae</taxon>
        <taxon>Pseudonocardia</taxon>
    </lineage>
</organism>
<dbReference type="SUPFAM" id="SSF109604">
    <property type="entry name" value="HD-domain/PDEase-like"/>
    <property type="match status" value="1"/>
</dbReference>
<keyword evidence="2" id="KW-0378">Hydrolase</keyword>
<reference evidence="2 3" key="1">
    <citation type="submission" date="2019-07" db="EMBL/GenBank/DDBJ databases">
        <title>Whole genome shotgun sequence of Pseudonocardia sulfidoxydans NBRC 16205.</title>
        <authorList>
            <person name="Hosoyama A."/>
            <person name="Uohara A."/>
            <person name="Ohji S."/>
            <person name="Ichikawa N."/>
        </authorList>
    </citation>
    <scope>NUCLEOTIDE SEQUENCE [LARGE SCALE GENOMIC DNA]</scope>
    <source>
        <strain evidence="2 3">NBRC 16205</strain>
    </source>
</reference>
<accession>A0A511D8Q6</accession>
<dbReference type="OrthoDB" id="2989229at2"/>
<keyword evidence="3" id="KW-1185">Reference proteome</keyword>
<evidence type="ECO:0000313" key="3">
    <source>
        <dbReference type="Proteomes" id="UP000321685"/>
    </source>
</evidence>
<evidence type="ECO:0000259" key="1">
    <source>
        <dbReference type="Pfam" id="PF01966"/>
    </source>
</evidence>
<sequence length="192" mass="20553">MNADGSAAAAAARAALAGPLPRRWAHARGVARRARTLAVGLPPADAATLVAAAWLHDVGYAPTVARTGFHPLDGARYAHDLGFPDRVAHLVAYHSAAAVKADLLGLTDQMAEFCDEQTLVRDLLWYADMSTDPSGRPVSFDARMAEVRRRRADDPVAVAALDLGMPARRAAWERAEAWLRSGAGQRPRASRV</sequence>
<dbReference type="RefSeq" id="WP_147101549.1">
    <property type="nucleotide sequence ID" value="NZ_BJVJ01000001.1"/>
</dbReference>
<evidence type="ECO:0000313" key="2">
    <source>
        <dbReference type="EMBL" id="GEL21171.1"/>
    </source>
</evidence>
<dbReference type="EMBL" id="BJVJ01000001">
    <property type="protein sequence ID" value="GEL21171.1"/>
    <property type="molecule type" value="Genomic_DNA"/>
</dbReference>
<dbReference type="Proteomes" id="UP000321685">
    <property type="component" value="Unassembled WGS sequence"/>
</dbReference>
<comment type="caution">
    <text evidence="2">The sequence shown here is derived from an EMBL/GenBank/DDBJ whole genome shotgun (WGS) entry which is preliminary data.</text>
</comment>
<dbReference type="GO" id="GO:0016787">
    <property type="term" value="F:hydrolase activity"/>
    <property type="evidence" value="ECO:0007669"/>
    <property type="project" value="UniProtKB-KW"/>
</dbReference>
<dbReference type="AlphaFoldDB" id="A0A511D8Q6"/>
<proteinExistence type="predicted"/>
<protein>
    <submittedName>
        <fullName evidence="2">Metal-dependent phosphohydrolase, HD subdomain protein</fullName>
    </submittedName>
</protein>
<gene>
    <name evidence="2" type="ORF">PSU4_01250</name>
</gene>
<dbReference type="Gene3D" id="1.10.3210.10">
    <property type="entry name" value="Hypothetical protein af1432"/>
    <property type="match status" value="1"/>
</dbReference>
<dbReference type="Pfam" id="PF01966">
    <property type="entry name" value="HD"/>
    <property type="match status" value="1"/>
</dbReference>
<dbReference type="InterPro" id="IPR006674">
    <property type="entry name" value="HD_domain"/>
</dbReference>